<dbReference type="InterPro" id="IPR017884">
    <property type="entry name" value="SANT_dom"/>
</dbReference>
<feature type="compositionally biased region" description="Low complexity" evidence="1">
    <location>
        <begin position="210"/>
        <end position="225"/>
    </location>
</feature>
<accession>M3IR49</accession>
<dbReference type="CDD" id="cd00167">
    <property type="entry name" value="SANT"/>
    <property type="match status" value="1"/>
</dbReference>
<dbReference type="InterPro" id="IPR001005">
    <property type="entry name" value="SANT/Myb"/>
</dbReference>
<feature type="compositionally biased region" description="Polar residues" evidence="1">
    <location>
        <begin position="72"/>
        <end position="81"/>
    </location>
</feature>
<comment type="caution">
    <text evidence="3">The sequence shown here is derived from an EMBL/GenBank/DDBJ whole genome shotgun (WGS) entry which is preliminary data.</text>
</comment>
<dbReference type="InterPro" id="IPR009057">
    <property type="entry name" value="Homeodomain-like_sf"/>
</dbReference>
<dbReference type="OrthoDB" id="272624at2759"/>
<name>M3IR49_CANMX</name>
<dbReference type="Pfam" id="PF15963">
    <property type="entry name" value="Myb_DNA-bind_7"/>
    <property type="match status" value="1"/>
</dbReference>
<dbReference type="SMART" id="SM00717">
    <property type="entry name" value="SANT"/>
    <property type="match status" value="1"/>
</dbReference>
<proteinExistence type="predicted"/>
<reference evidence="3 4" key="1">
    <citation type="submission" date="2013-02" db="EMBL/GenBank/DDBJ databases">
        <title>Genome sequence of Candida maltosa Xu316, a potential industrial strain for xylitol and ethanol production.</title>
        <authorList>
            <person name="Yu J."/>
            <person name="Wang Q."/>
            <person name="Geng X."/>
            <person name="Bao W."/>
            <person name="He P."/>
            <person name="Cai J."/>
        </authorList>
    </citation>
    <scope>NUCLEOTIDE SEQUENCE [LARGE SCALE GENOMIC DNA]</scope>
    <source>
        <strain evidence="4">Xu316</strain>
    </source>
</reference>
<feature type="compositionally biased region" description="Basic residues" evidence="1">
    <location>
        <begin position="15"/>
        <end position="24"/>
    </location>
</feature>
<dbReference type="EMBL" id="AOGT01000877">
    <property type="protein sequence ID" value="EMG48996.1"/>
    <property type="molecule type" value="Genomic_DNA"/>
</dbReference>
<protein>
    <recommendedName>
        <fullName evidence="2">SANT domain-containing protein</fullName>
    </recommendedName>
</protein>
<sequence length="650" mass="73370">MSSLVKKGGTSFAPKLKKVIRKKPGANSKAPTPATPPATQNKPEQSEEEATSTTTATSPPRSRIDAKWQLESPKNTQVSEESNNEKPSFRITLSKESPKKTNDEIVIDPKDASAINENAIESSSEDEDKDDNAIDEEMFKPPVDPSKSRRQSLTQRRLSNITTTGMRSRSASISISDPNHIPAKIGIPIAKQVKRRRSSAQARGAKKIATGKTVPKPAVVTVTDDVVGKKKPGEPGSKESKRLPKKSDKKGVSDEFIVGVDPVTKKLTKFRRKGAVIKKEETDEAVTKNEDGTVKIENGIKEKIIPEAPDDLITTITSIHQIPTRISDEDIELYGEVDIDLDEMTMAELCKPTIHIGKVSSNFVLAQEARDELRKRRMQRKKDREVARSERISLNDAVKRNEEERRQNGEIVYTEERPDPKKHDLLEDEPLAVDNSLQLTCNADGKIDFDATSTIVAKPRADMNSSRAVEQSNPFANPVTSTTYSRRIHTDKWTSEELSSFYQALSMFGTDFSLIAQLFPYRTRKQIKSKFNLEEKKFPEIIELALRRKLPVDFEEYCQSTKNDIKSLEYYNEELRKVRIEHEQSMNNIALEREKALKEDAEANRRREIEIRTGAKPMTRAEKMKELRKNETVVGSIDDVKRQREAESNE</sequence>
<dbReference type="InterPro" id="IPR039467">
    <property type="entry name" value="TFIIIB_B''_Myb"/>
</dbReference>
<gene>
    <name evidence="3" type="ORF">G210_0351</name>
</gene>
<dbReference type="GO" id="GO:0000126">
    <property type="term" value="C:transcription factor TFIIIB complex"/>
    <property type="evidence" value="ECO:0007669"/>
    <property type="project" value="InterPro"/>
</dbReference>
<evidence type="ECO:0000256" key="1">
    <source>
        <dbReference type="SAM" id="MobiDB-lite"/>
    </source>
</evidence>
<dbReference type="GO" id="GO:0070898">
    <property type="term" value="P:RNA polymerase III preinitiation complex assembly"/>
    <property type="evidence" value="ECO:0007669"/>
    <property type="project" value="TreeGrafter"/>
</dbReference>
<evidence type="ECO:0000313" key="4">
    <source>
        <dbReference type="Proteomes" id="UP000011777"/>
    </source>
</evidence>
<dbReference type="GO" id="GO:0000995">
    <property type="term" value="F:RNA polymerase III general transcription initiation factor activity"/>
    <property type="evidence" value="ECO:0007669"/>
    <property type="project" value="InterPro"/>
</dbReference>
<dbReference type="PANTHER" id="PTHR22929">
    <property type="entry name" value="RNA POLYMERASE III TRANSCRIPTION INITIATION FACTOR B"/>
    <property type="match status" value="1"/>
</dbReference>
<dbReference type="Proteomes" id="UP000011777">
    <property type="component" value="Unassembled WGS sequence"/>
</dbReference>
<organism evidence="3 4">
    <name type="scientific">Candida maltosa (strain Xu316)</name>
    <name type="common">Yeast</name>
    <dbReference type="NCBI Taxonomy" id="1245528"/>
    <lineage>
        <taxon>Eukaryota</taxon>
        <taxon>Fungi</taxon>
        <taxon>Dikarya</taxon>
        <taxon>Ascomycota</taxon>
        <taxon>Saccharomycotina</taxon>
        <taxon>Pichiomycetes</taxon>
        <taxon>Debaryomycetaceae</taxon>
        <taxon>Candida/Lodderomyces clade</taxon>
        <taxon>Candida</taxon>
    </lineage>
</organism>
<feature type="compositionally biased region" description="Acidic residues" evidence="1">
    <location>
        <begin position="123"/>
        <end position="136"/>
    </location>
</feature>
<feature type="compositionally biased region" description="Polar residues" evidence="1">
    <location>
        <begin position="160"/>
        <end position="177"/>
    </location>
</feature>
<dbReference type="AlphaFoldDB" id="M3IR49"/>
<dbReference type="STRING" id="1245528.M3IR49"/>
<dbReference type="GO" id="GO:0001156">
    <property type="term" value="F:TFIIIC-class transcription factor complex binding"/>
    <property type="evidence" value="ECO:0007669"/>
    <property type="project" value="TreeGrafter"/>
</dbReference>
<dbReference type="Gene3D" id="1.10.10.60">
    <property type="entry name" value="Homeodomain-like"/>
    <property type="match status" value="1"/>
</dbReference>
<feature type="compositionally biased region" description="Basic and acidic residues" evidence="1">
    <location>
        <begin position="96"/>
        <end position="111"/>
    </location>
</feature>
<dbReference type="eggNOG" id="KOG2009">
    <property type="taxonomic scope" value="Eukaryota"/>
</dbReference>
<dbReference type="HOGENOM" id="CLU_021041_0_0_1"/>
<dbReference type="PANTHER" id="PTHR22929:SF0">
    <property type="entry name" value="TRANSCRIPTION FACTOR TFIIIB COMPONENT B'' HOMOLOG"/>
    <property type="match status" value="1"/>
</dbReference>
<feature type="region of interest" description="Disordered" evidence="1">
    <location>
        <begin position="1"/>
        <end position="248"/>
    </location>
</feature>
<dbReference type="SUPFAM" id="SSF46689">
    <property type="entry name" value="Homeodomain-like"/>
    <property type="match status" value="1"/>
</dbReference>
<dbReference type="PROSITE" id="PS51293">
    <property type="entry name" value="SANT"/>
    <property type="match status" value="1"/>
</dbReference>
<dbReference type="InterPro" id="IPR017174">
    <property type="entry name" value="Bdp1_fungi"/>
</dbReference>
<evidence type="ECO:0000313" key="3">
    <source>
        <dbReference type="EMBL" id="EMG48996.1"/>
    </source>
</evidence>
<dbReference type="OMA" id="EDQHAKE"/>
<keyword evidence="4" id="KW-1185">Reference proteome</keyword>
<feature type="domain" description="SANT" evidence="2">
    <location>
        <begin position="488"/>
        <end position="539"/>
    </location>
</feature>
<feature type="compositionally biased region" description="Basic and acidic residues" evidence="1">
    <location>
        <begin position="226"/>
        <end position="248"/>
    </location>
</feature>
<dbReference type="PIRSF" id="PIRSF037327">
    <property type="entry name" value="TFIIIB_Bdp1_fun"/>
    <property type="match status" value="1"/>
</dbReference>
<evidence type="ECO:0000259" key="2">
    <source>
        <dbReference type="PROSITE" id="PS51293"/>
    </source>
</evidence>